<dbReference type="PANTHER" id="PTHR31317">
    <property type="entry name" value="OS08G0163500 PROTEIN"/>
    <property type="match status" value="1"/>
</dbReference>
<evidence type="ECO:0000313" key="1">
    <source>
        <dbReference type="EMBL" id="KAK7405858.1"/>
    </source>
</evidence>
<dbReference type="InterPro" id="IPR010410">
    <property type="entry name" value="DUF1005"/>
</dbReference>
<comment type="caution">
    <text evidence="1">The sequence shown here is derived from an EMBL/GenBank/DDBJ whole genome shotgun (WGS) entry which is preliminary data.</text>
</comment>
<keyword evidence="2" id="KW-1185">Reference proteome</keyword>
<organism evidence="1 2">
    <name type="scientific">Psophocarpus tetragonolobus</name>
    <name type="common">Winged bean</name>
    <name type="synonym">Dolichos tetragonolobus</name>
    <dbReference type="NCBI Taxonomy" id="3891"/>
    <lineage>
        <taxon>Eukaryota</taxon>
        <taxon>Viridiplantae</taxon>
        <taxon>Streptophyta</taxon>
        <taxon>Embryophyta</taxon>
        <taxon>Tracheophyta</taxon>
        <taxon>Spermatophyta</taxon>
        <taxon>Magnoliopsida</taxon>
        <taxon>eudicotyledons</taxon>
        <taxon>Gunneridae</taxon>
        <taxon>Pentapetalae</taxon>
        <taxon>rosids</taxon>
        <taxon>fabids</taxon>
        <taxon>Fabales</taxon>
        <taxon>Fabaceae</taxon>
        <taxon>Papilionoideae</taxon>
        <taxon>50 kb inversion clade</taxon>
        <taxon>NPAAA clade</taxon>
        <taxon>indigoferoid/millettioid clade</taxon>
        <taxon>Phaseoleae</taxon>
        <taxon>Psophocarpus</taxon>
    </lineage>
</organism>
<accession>A0AAN9T397</accession>
<reference evidence="1 2" key="1">
    <citation type="submission" date="2024-01" db="EMBL/GenBank/DDBJ databases">
        <title>The genomes of 5 underutilized Papilionoideae crops provide insights into root nodulation and disease resistanc.</title>
        <authorList>
            <person name="Jiang F."/>
        </authorList>
    </citation>
    <scope>NUCLEOTIDE SEQUENCE [LARGE SCALE GENOMIC DNA]</scope>
    <source>
        <strain evidence="1">DUOXIRENSHENG_FW03</strain>
        <tissue evidence="1">Leaves</tissue>
    </source>
</reference>
<dbReference type="AlphaFoldDB" id="A0AAN9T397"/>
<protein>
    <recommendedName>
        <fullName evidence="3">Formin-like protein 18</fullName>
    </recommendedName>
</protein>
<dbReference type="Proteomes" id="UP001386955">
    <property type="component" value="Unassembled WGS sequence"/>
</dbReference>
<evidence type="ECO:0000313" key="2">
    <source>
        <dbReference type="Proteomes" id="UP001386955"/>
    </source>
</evidence>
<evidence type="ECO:0008006" key="3">
    <source>
        <dbReference type="Google" id="ProtNLM"/>
    </source>
</evidence>
<dbReference type="Pfam" id="PF06219">
    <property type="entry name" value="DUF1005"/>
    <property type="match status" value="1"/>
</dbReference>
<dbReference type="EMBL" id="JAYMYS010000002">
    <property type="protein sequence ID" value="KAK7405858.1"/>
    <property type="molecule type" value="Genomic_DNA"/>
</dbReference>
<gene>
    <name evidence="1" type="ORF">VNO78_07468</name>
</gene>
<name>A0AAN9T397_PSOTE</name>
<dbReference type="PANTHER" id="PTHR31317:SF23">
    <property type="entry name" value="DUF1005 FAMILY PROTEIN"/>
    <property type="match status" value="1"/>
</dbReference>
<sequence length="420" mass="45068">MDPCPFVRILVGNLAVKCQASSKGSSSYSGKVHPSSSPFFCKIKLKGVETDSCSRNVSTVPLPLTSETEPNPPHSLAASFDLTKSQITKAVFVKISLYKGPTETACLLSSPKLMGKISIPLDLTQAEARPCTFHNGWAKLKPRAHAKARLLHLTVRAEPDPRFVFRFDGEPECSPQVFQIKGDVKQPVFTCKFSFRDKNNNPAGAAHYSSAAVNSHSAERKGWSITVHDLSGSPVAAASMATPFVPSPGSHRVSRSNPGAWLIIRPDGDGTWKPWGRLEAWRQPNNSTAVGYRFQVLPATADPVTLAASTLSSHHGGKFTIDATSGVSPLNTPHGSWDLGSGSGSGSDFGFDPSFHYKGFVMSATVDGEGKRSKPHVEVGVQHVTCTEDAAAFVALAAALDLSIDACKLFSQKLRKELRQ</sequence>
<proteinExistence type="predicted"/>